<gene>
    <name evidence="2" type="ORF">R290704_049</name>
</gene>
<dbReference type="OrthoDB" id="26632at10239"/>
<accession>A0A127KLJ5</accession>
<proteinExistence type="predicted"/>
<feature type="compositionally biased region" description="Polar residues" evidence="1">
    <location>
        <begin position="28"/>
        <end position="49"/>
    </location>
</feature>
<keyword evidence="3" id="KW-1185">Reference proteome</keyword>
<evidence type="ECO:0000313" key="2">
    <source>
        <dbReference type="EMBL" id="AMO42831.1"/>
    </source>
</evidence>
<evidence type="ECO:0000256" key="1">
    <source>
        <dbReference type="SAM" id="MobiDB-lite"/>
    </source>
</evidence>
<sequence length="66" mass="7639">MGKTFRRGGNERGYYSFGKSIRDKRQKGGTNRSNWGDDSNYDDFQSKGNKNARKYDTQFEDDGGWS</sequence>
<dbReference type="EMBL" id="KU594605">
    <property type="protein sequence ID" value="AMO42831.1"/>
    <property type="molecule type" value="Genomic_DNA"/>
</dbReference>
<reference evidence="2 3" key="1">
    <citation type="submission" date="2016-01" db="EMBL/GenBank/DDBJ databases">
        <title>The genomic content and context of auxiliary metabolic genes in marine cyanophages.</title>
        <authorList>
            <person name="Marston M.F."/>
            <person name="Martiny J.B.H."/>
            <person name="Crummett L.T."/>
        </authorList>
    </citation>
    <scope>NUCLEOTIDE SEQUENCE [LARGE SCALE GENOMIC DNA]</scope>
    <source>
        <strain evidence="2">RW_29_0704</strain>
    </source>
</reference>
<dbReference type="KEGG" id="vg:29124053"/>
<name>A0A127KLJ5_9CAUD</name>
<protein>
    <submittedName>
        <fullName evidence="2">Uncharacterized protein</fullName>
    </submittedName>
</protein>
<feature type="region of interest" description="Disordered" evidence="1">
    <location>
        <begin position="1"/>
        <end position="66"/>
    </location>
</feature>
<evidence type="ECO:0000313" key="3">
    <source>
        <dbReference type="Proteomes" id="UP000201797"/>
    </source>
</evidence>
<dbReference type="GeneID" id="29124053"/>
<dbReference type="RefSeq" id="YP_009302130.1">
    <property type="nucleotide sequence ID" value="NC_031242.1"/>
</dbReference>
<dbReference type="Proteomes" id="UP000201797">
    <property type="component" value="Segment"/>
</dbReference>
<organism evidence="2 3">
    <name type="scientific">Cyanophage S-RIM50</name>
    <dbReference type="NCBI Taxonomy" id="687803"/>
    <lineage>
        <taxon>Viruses</taxon>
        <taxon>Duplodnaviria</taxon>
        <taxon>Heunggongvirae</taxon>
        <taxon>Uroviricota</taxon>
        <taxon>Caudoviricetes</taxon>
        <taxon>Pantevenvirales</taxon>
        <taxon>Kyanoviridae</taxon>
        <taxon>Neptunevirus</taxon>
        <taxon>Neptunevirus srim50</taxon>
    </lineage>
</organism>